<keyword evidence="7" id="KW-0458">Lysosome</keyword>
<dbReference type="OrthoDB" id="29061at2157"/>
<dbReference type="PANTHER" id="PTHR23512">
    <property type="entry name" value="MAJOR FACILITATOR SUPERFAMILY DOMAIN-CONTAINING PROTEIN 1"/>
    <property type="match status" value="1"/>
</dbReference>
<evidence type="ECO:0000256" key="19">
    <source>
        <dbReference type="ARBA" id="ARBA00044919"/>
    </source>
</evidence>
<feature type="transmembrane region" description="Helical" evidence="25">
    <location>
        <begin position="261"/>
        <end position="282"/>
    </location>
</feature>
<dbReference type="GO" id="GO:0005765">
    <property type="term" value="C:lysosomal membrane"/>
    <property type="evidence" value="ECO:0007669"/>
    <property type="project" value="UniProtKB-SubCell"/>
</dbReference>
<evidence type="ECO:0000256" key="22">
    <source>
        <dbReference type="ARBA" id="ARBA00045018"/>
    </source>
</evidence>
<sequence>MGVWSDPVRRRWIVWTALATAFLLVNVHRLSTAVLSADLMRAFDTTGTALGTLHSAFFYVYAPMQVIAGVLADRLGIRRTATAGTVVMSLGGLAFGLADSYAVAFLARLCIGLGGSVIFIAILRFCANWFRPGEFATMNGLTVGVAGLGGILATTPLAVTVAALGVRTTLLGIGIVGLLIATLVWVLARDTPEDAGLRSLDNVPSAPTLSLRQVGRNVRAVFGQRETWLAGLALFTSTGINITVLGLWGVPYVSQVYDVSITTASTLTLLGSVGLLVGPPVVGRISDGLGRRTGLMIVGAGLYTATFATLSLVGRPPFLVVGLLFFVVSFLAGSYALGYTVVKNRHGAGASGVATGAVNAVAFAGAAVFPTVMGAILDAYWTEETLAGARVYTMLGYRVMFGLAAAGGLVSLLCVSYLHLRTRGAGTGAEGGAVEG</sequence>
<gene>
    <name evidence="27" type="ORF">SAMN05216218_105162</name>
</gene>
<feature type="transmembrane region" description="Helical" evidence="25">
    <location>
        <begin position="139"/>
        <end position="164"/>
    </location>
</feature>
<evidence type="ECO:0000256" key="1">
    <source>
        <dbReference type="ARBA" id="ARBA00004155"/>
    </source>
</evidence>
<comment type="catalytic activity">
    <reaction evidence="15">
        <text>L-arginyl-L-alpha-amino acid(out) = L-arginyl-L-alpha-amino acid(in)</text>
        <dbReference type="Rhea" id="RHEA:79371"/>
        <dbReference type="ChEBI" id="CHEBI:84315"/>
    </reaction>
</comment>
<evidence type="ECO:0000256" key="17">
    <source>
        <dbReference type="ARBA" id="ARBA00044903"/>
    </source>
</evidence>
<comment type="catalytic activity">
    <reaction evidence="11">
        <text>L-alpha-aminoacyl-L-histidine(out) = L-alpha-aminoacyl-L-histidine(in)</text>
        <dbReference type="Rhea" id="RHEA:79375"/>
        <dbReference type="ChEBI" id="CHEBI:229967"/>
    </reaction>
</comment>
<dbReference type="GO" id="GO:0022857">
    <property type="term" value="F:transmembrane transporter activity"/>
    <property type="evidence" value="ECO:0007669"/>
    <property type="project" value="InterPro"/>
</dbReference>
<dbReference type="InterPro" id="IPR011701">
    <property type="entry name" value="MFS"/>
</dbReference>
<evidence type="ECO:0000256" key="14">
    <source>
        <dbReference type="ARBA" id="ARBA00044898"/>
    </source>
</evidence>
<dbReference type="PROSITE" id="PS00216">
    <property type="entry name" value="SUGAR_TRANSPORT_1"/>
    <property type="match status" value="1"/>
</dbReference>
<feature type="transmembrane region" description="Helical" evidence="25">
    <location>
        <begin position="397"/>
        <end position="418"/>
    </location>
</feature>
<feature type="domain" description="Major facilitator superfamily (MFS) profile" evidence="26">
    <location>
        <begin position="14"/>
        <end position="423"/>
    </location>
</feature>
<comment type="catalytic activity">
    <reaction evidence="20">
        <text>L-lysyl-glycine(out) = L-lysyl-glycine(in)</text>
        <dbReference type="Rhea" id="RHEA:79407"/>
        <dbReference type="ChEBI" id="CHEBI:191202"/>
    </reaction>
</comment>
<evidence type="ECO:0000256" key="16">
    <source>
        <dbReference type="ARBA" id="ARBA00044900"/>
    </source>
</evidence>
<evidence type="ECO:0000256" key="24">
    <source>
        <dbReference type="ARBA" id="ARBA00046376"/>
    </source>
</evidence>
<dbReference type="InterPro" id="IPR005829">
    <property type="entry name" value="Sugar_transporter_CS"/>
</dbReference>
<keyword evidence="28" id="KW-1185">Reference proteome</keyword>
<comment type="catalytic activity">
    <reaction evidence="9">
        <text>L-histidyl-glycine(out) = L-histidyl-glycine(in)</text>
        <dbReference type="Rhea" id="RHEA:79395"/>
        <dbReference type="ChEBI" id="CHEBI:229957"/>
    </reaction>
</comment>
<feature type="transmembrane region" description="Helical" evidence="25">
    <location>
        <begin position="228"/>
        <end position="249"/>
    </location>
</feature>
<feature type="transmembrane region" description="Helical" evidence="25">
    <location>
        <begin position="354"/>
        <end position="377"/>
    </location>
</feature>
<evidence type="ECO:0000256" key="18">
    <source>
        <dbReference type="ARBA" id="ARBA00044912"/>
    </source>
</evidence>
<comment type="catalytic activity">
    <reaction evidence="14">
        <text>L-aspartyl-L-lysine(out) = L-aspartyl-L-lysine(in)</text>
        <dbReference type="Rhea" id="RHEA:79411"/>
        <dbReference type="ChEBI" id="CHEBI:229953"/>
    </reaction>
</comment>
<evidence type="ECO:0000256" key="25">
    <source>
        <dbReference type="SAM" id="Phobius"/>
    </source>
</evidence>
<evidence type="ECO:0000256" key="23">
    <source>
        <dbReference type="ARBA" id="ARBA00045709"/>
    </source>
</evidence>
<keyword evidence="4 25" id="KW-0812">Transmembrane</keyword>
<evidence type="ECO:0000256" key="13">
    <source>
        <dbReference type="ARBA" id="ARBA00044893"/>
    </source>
</evidence>
<dbReference type="InterPro" id="IPR052187">
    <property type="entry name" value="MFSD1"/>
</dbReference>
<comment type="catalytic activity">
    <reaction evidence="13">
        <text>L-alpha-aminoacyl-L-lysine(out) = L-alpha-aminoacyl-L-lysine(in)</text>
        <dbReference type="Rhea" id="RHEA:79383"/>
        <dbReference type="ChEBI" id="CHEBI:229966"/>
    </reaction>
</comment>
<feature type="transmembrane region" description="Helical" evidence="25">
    <location>
        <begin position="319"/>
        <end position="342"/>
    </location>
</feature>
<dbReference type="EMBL" id="FNBK01000005">
    <property type="protein sequence ID" value="SDF31885.1"/>
    <property type="molecule type" value="Genomic_DNA"/>
</dbReference>
<comment type="catalytic activity">
    <reaction evidence="17">
        <text>L-arginyl-glycine(out) = L-arginyl-glycine(in)</text>
        <dbReference type="Rhea" id="RHEA:79391"/>
        <dbReference type="ChEBI" id="CHEBI:229955"/>
    </reaction>
</comment>
<evidence type="ECO:0000256" key="12">
    <source>
        <dbReference type="ARBA" id="ARBA00044891"/>
    </source>
</evidence>
<feature type="transmembrane region" description="Helical" evidence="25">
    <location>
        <begin position="104"/>
        <end position="127"/>
    </location>
</feature>
<dbReference type="Gene3D" id="1.20.1250.20">
    <property type="entry name" value="MFS general substrate transporter like domains"/>
    <property type="match status" value="2"/>
</dbReference>
<evidence type="ECO:0000256" key="10">
    <source>
        <dbReference type="ARBA" id="ARBA00044881"/>
    </source>
</evidence>
<evidence type="ECO:0000256" key="4">
    <source>
        <dbReference type="ARBA" id="ARBA00022692"/>
    </source>
</evidence>
<evidence type="ECO:0000259" key="26">
    <source>
        <dbReference type="PROSITE" id="PS50850"/>
    </source>
</evidence>
<comment type="function">
    <text evidence="23">Lysosomal dipeptide uniporter that selectively exports lysine, arginine or histidine-containing dipeptides with a net positive charge from the lysosome lumen into the cytosol. Could play a role in a specific type of protein O-glycosylation indirectly regulating macrophages migration and tissue invasion. Also essential for liver homeostasis.</text>
</comment>
<evidence type="ECO:0000256" key="3">
    <source>
        <dbReference type="ARBA" id="ARBA00022448"/>
    </source>
</evidence>
<comment type="similarity">
    <text evidence="2">Belongs to the major facilitator superfamily.</text>
</comment>
<evidence type="ECO:0000256" key="2">
    <source>
        <dbReference type="ARBA" id="ARBA00008335"/>
    </source>
</evidence>
<evidence type="ECO:0000256" key="8">
    <source>
        <dbReference type="ARBA" id="ARBA00044876"/>
    </source>
</evidence>
<feature type="transmembrane region" description="Helical" evidence="25">
    <location>
        <begin position="52"/>
        <end position="72"/>
    </location>
</feature>
<evidence type="ECO:0000256" key="5">
    <source>
        <dbReference type="ARBA" id="ARBA00022989"/>
    </source>
</evidence>
<keyword evidence="3" id="KW-0813">Transport</keyword>
<evidence type="ECO:0000313" key="27">
    <source>
        <dbReference type="EMBL" id="SDF31885.1"/>
    </source>
</evidence>
<comment type="catalytic activity">
    <reaction evidence="18">
        <text>L-histidyl-L-alpha-amino acid(out) = L-histidyl-L-alpha-amino acid(in)</text>
        <dbReference type="Rhea" id="RHEA:79379"/>
        <dbReference type="ChEBI" id="CHEBI:229964"/>
    </reaction>
</comment>
<accession>A0A1G7K3V5</accession>
<comment type="subcellular location">
    <subcellularLocation>
        <location evidence="1">Lysosome membrane</location>
        <topology evidence="1">Multi-pass membrane protein</topology>
    </subcellularLocation>
</comment>
<feature type="transmembrane region" description="Helical" evidence="25">
    <location>
        <begin position="79"/>
        <end position="98"/>
    </location>
</feature>
<evidence type="ECO:0000256" key="15">
    <source>
        <dbReference type="ARBA" id="ARBA00044899"/>
    </source>
</evidence>
<comment type="subunit">
    <text evidence="24">Homodimer. Interacts with lysosomal protein GLMP (via lumenal domain); the interaction starts while both proteins are still in the endoplasmic reticulum and is required for stabilization of MFSD1 in lysosomes but has no direct effect on its targeting to lysosomes or transporter activity.</text>
</comment>
<comment type="catalytic activity">
    <reaction evidence="16">
        <text>L-lysyl-L-lysine(out) = L-lysyl-L-lysine(in)</text>
        <dbReference type="Rhea" id="RHEA:79403"/>
        <dbReference type="ChEBI" id="CHEBI:229956"/>
    </reaction>
</comment>
<dbReference type="InterPro" id="IPR036259">
    <property type="entry name" value="MFS_trans_sf"/>
</dbReference>
<keyword evidence="5 25" id="KW-1133">Transmembrane helix</keyword>
<evidence type="ECO:0000256" key="7">
    <source>
        <dbReference type="ARBA" id="ARBA00023228"/>
    </source>
</evidence>
<comment type="catalytic activity">
    <reaction evidence="8">
        <text>L-lysyl-L-alanine(out) = L-lysyl-L-alanine(in)</text>
        <dbReference type="Rhea" id="RHEA:79399"/>
        <dbReference type="ChEBI" id="CHEBI:229954"/>
    </reaction>
</comment>
<evidence type="ECO:0000256" key="6">
    <source>
        <dbReference type="ARBA" id="ARBA00023136"/>
    </source>
</evidence>
<feature type="transmembrane region" description="Helical" evidence="25">
    <location>
        <begin position="170"/>
        <end position="188"/>
    </location>
</feature>
<evidence type="ECO:0000256" key="20">
    <source>
        <dbReference type="ARBA" id="ARBA00044924"/>
    </source>
</evidence>
<protein>
    <recommendedName>
        <fullName evidence="21">Lysosomal dipeptide transporter MFSD1</fullName>
    </recommendedName>
    <alternativeName>
        <fullName evidence="22">Major facilitator superfamily domain-containing protein 1</fullName>
    </alternativeName>
</protein>
<dbReference type="PANTHER" id="PTHR23512:SF3">
    <property type="entry name" value="MAJOR FACILITATOR SUPERFAMILY DOMAIN-CONTAINING PROTEIN 1"/>
    <property type="match status" value="1"/>
</dbReference>
<evidence type="ECO:0000256" key="11">
    <source>
        <dbReference type="ARBA" id="ARBA00044884"/>
    </source>
</evidence>
<dbReference type="SUPFAM" id="SSF103473">
    <property type="entry name" value="MFS general substrate transporter"/>
    <property type="match status" value="1"/>
</dbReference>
<dbReference type="STRING" id="660518.SAMN05216218_105162"/>
<keyword evidence="6 25" id="KW-0472">Membrane</keyword>
<comment type="catalytic activity">
    <reaction evidence="12">
        <text>L-lysyl-L-alpha-amino acid(out) = L-lysyl-L-alpha-amino acid(in)</text>
        <dbReference type="Rhea" id="RHEA:79387"/>
        <dbReference type="ChEBI" id="CHEBI:229965"/>
    </reaction>
</comment>
<name>A0A1G7K3V5_9EURY</name>
<dbReference type="PROSITE" id="PS50850">
    <property type="entry name" value="MFS"/>
    <property type="match status" value="1"/>
</dbReference>
<organism evidence="27 28">
    <name type="scientific">Halorientalis regularis</name>
    <dbReference type="NCBI Taxonomy" id="660518"/>
    <lineage>
        <taxon>Archaea</taxon>
        <taxon>Methanobacteriati</taxon>
        <taxon>Methanobacteriota</taxon>
        <taxon>Stenosarchaea group</taxon>
        <taxon>Halobacteria</taxon>
        <taxon>Halobacteriales</taxon>
        <taxon>Haloarculaceae</taxon>
        <taxon>Halorientalis</taxon>
    </lineage>
</organism>
<comment type="catalytic activity">
    <reaction evidence="19">
        <text>L-alanyl-L-lysine(out) = L-alanyl-L-lysine(in)</text>
        <dbReference type="Rhea" id="RHEA:79415"/>
        <dbReference type="ChEBI" id="CHEBI:192470"/>
    </reaction>
</comment>
<dbReference type="Proteomes" id="UP000199076">
    <property type="component" value="Unassembled WGS sequence"/>
</dbReference>
<comment type="catalytic activity">
    <reaction evidence="10">
        <text>L-alpha-aminoacyl-L-arginine(out) = L-alpha-aminoacyl-L-arginine(in)</text>
        <dbReference type="Rhea" id="RHEA:79367"/>
        <dbReference type="ChEBI" id="CHEBI:229968"/>
    </reaction>
</comment>
<evidence type="ECO:0000256" key="21">
    <source>
        <dbReference type="ARBA" id="ARBA00044985"/>
    </source>
</evidence>
<evidence type="ECO:0000313" key="28">
    <source>
        <dbReference type="Proteomes" id="UP000199076"/>
    </source>
</evidence>
<reference evidence="28" key="1">
    <citation type="submission" date="2016-10" db="EMBL/GenBank/DDBJ databases">
        <authorList>
            <person name="Varghese N."/>
            <person name="Submissions S."/>
        </authorList>
    </citation>
    <scope>NUCLEOTIDE SEQUENCE [LARGE SCALE GENOMIC DNA]</scope>
    <source>
        <strain evidence="28">IBRC-M 10760</strain>
    </source>
</reference>
<dbReference type="Pfam" id="PF07690">
    <property type="entry name" value="MFS_1"/>
    <property type="match status" value="1"/>
</dbReference>
<proteinExistence type="inferred from homology"/>
<dbReference type="AlphaFoldDB" id="A0A1G7K3V5"/>
<dbReference type="RefSeq" id="WP_092690478.1">
    <property type="nucleotide sequence ID" value="NZ_FNBK01000005.1"/>
</dbReference>
<evidence type="ECO:0000256" key="9">
    <source>
        <dbReference type="ARBA" id="ARBA00044878"/>
    </source>
</evidence>
<dbReference type="InterPro" id="IPR020846">
    <property type="entry name" value="MFS_dom"/>
</dbReference>
<feature type="transmembrane region" description="Helical" evidence="25">
    <location>
        <begin position="294"/>
        <end position="313"/>
    </location>
</feature>